<dbReference type="GO" id="GO:0005047">
    <property type="term" value="F:signal recognition particle binding"/>
    <property type="evidence" value="ECO:0007669"/>
    <property type="project" value="TreeGrafter"/>
</dbReference>
<dbReference type="OrthoDB" id="9778554at2"/>
<dbReference type="SMART" id="SM00382">
    <property type="entry name" value="AAA"/>
    <property type="match status" value="1"/>
</dbReference>
<dbReference type="GO" id="GO:0015031">
    <property type="term" value="P:protein transport"/>
    <property type="evidence" value="ECO:0007669"/>
    <property type="project" value="UniProtKB-KW"/>
</dbReference>
<feature type="domain" description="SRP54-type proteins GTP-binding" evidence="15">
    <location>
        <begin position="236"/>
        <end position="426"/>
    </location>
</feature>
<dbReference type="PANTHER" id="PTHR43134">
    <property type="entry name" value="SIGNAL RECOGNITION PARTICLE RECEPTOR SUBUNIT ALPHA"/>
    <property type="match status" value="1"/>
</dbReference>
<dbReference type="GO" id="GO:0006614">
    <property type="term" value="P:SRP-dependent cotranslational protein targeting to membrane"/>
    <property type="evidence" value="ECO:0007669"/>
    <property type="project" value="UniProtKB-UniRule"/>
</dbReference>
<comment type="similarity">
    <text evidence="2">Belongs to the GTP-binding SRP family.</text>
</comment>
<dbReference type="InterPro" id="IPR020006">
    <property type="entry name" value="FlhF"/>
</dbReference>
<dbReference type="InterPro" id="IPR000897">
    <property type="entry name" value="SRP54_GTPase_dom"/>
</dbReference>
<keyword evidence="8" id="KW-0653">Protein transport</keyword>
<evidence type="ECO:0000256" key="1">
    <source>
        <dbReference type="ARBA" id="ARBA00004413"/>
    </source>
</evidence>
<evidence type="ECO:0000313" key="16">
    <source>
        <dbReference type="EMBL" id="TFZ08363.1"/>
    </source>
</evidence>
<dbReference type="InterPro" id="IPR003593">
    <property type="entry name" value="AAA+_ATPase"/>
</dbReference>
<keyword evidence="11" id="KW-1006">Bacterial flagellum protein export</keyword>
<evidence type="ECO:0000256" key="2">
    <source>
        <dbReference type="ARBA" id="ARBA00008531"/>
    </source>
</evidence>
<dbReference type="PANTHER" id="PTHR43134:SF3">
    <property type="entry name" value="FLAGELLAR BIOSYNTHESIS PROTEIN FLHF"/>
    <property type="match status" value="1"/>
</dbReference>
<evidence type="ECO:0000256" key="3">
    <source>
        <dbReference type="ARBA" id="ARBA00014919"/>
    </source>
</evidence>
<dbReference type="Gene3D" id="3.40.50.300">
    <property type="entry name" value="P-loop containing nucleotide triphosphate hydrolases"/>
    <property type="match status" value="1"/>
</dbReference>
<keyword evidence="16" id="KW-0966">Cell projection</keyword>
<comment type="function">
    <text evidence="12">Necessary for flagellar biosynthesis. May be involved in translocation of the flagellum.</text>
</comment>
<dbReference type="SMART" id="SM00962">
    <property type="entry name" value="SRP54"/>
    <property type="match status" value="1"/>
</dbReference>
<evidence type="ECO:0000313" key="17">
    <source>
        <dbReference type="Proteomes" id="UP000297839"/>
    </source>
</evidence>
<dbReference type="AlphaFoldDB" id="A0A4Z0C9T4"/>
<evidence type="ECO:0000256" key="7">
    <source>
        <dbReference type="ARBA" id="ARBA00022795"/>
    </source>
</evidence>
<evidence type="ECO:0000256" key="12">
    <source>
        <dbReference type="ARBA" id="ARBA00025337"/>
    </source>
</evidence>
<keyword evidence="4" id="KW-0813">Transport</keyword>
<accession>A0A4Z0C9T4</accession>
<comment type="subcellular location">
    <subcellularLocation>
        <location evidence="1">Cell membrane</location>
        <topology evidence="1">Peripheral membrane protein</topology>
        <orientation evidence="1">Cytoplasmic side</orientation>
    </subcellularLocation>
</comment>
<protein>
    <recommendedName>
        <fullName evidence="3 13">Flagellar biosynthesis protein FlhF</fullName>
    </recommendedName>
</protein>
<keyword evidence="7" id="KW-1005">Bacterial flagellum biogenesis</keyword>
<evidence type="ECO:0000256" key="6">
    <source>
        <dbReference type="ARBA" id="ARBA00022741"/>
    </source>
</evidence>
<dbReference type="InterPro" id="IPR027417">
    <property type="entry name" value="P-loop_NTPase"/>
</dbReference>
<evidence type="ECO:0000256" key="11">
    <source>
        <dbReference type="ARBA" id="ARBA00023225"/>
    </source>
</evidence>
<dbReference type="InterPro" id="IPR047040">
    <property type="entry name" value="FlhF__GTPase_dom"/>
</dbReference>
<evidence type="ECO:0000256" key="9">
    <source>
        <dbReference type="ARBA" id="ARBA00023134"/>
    </source>
</evidence>
<evidence type="ECO:0000256" key="13">
    <source>
        <dbReference type="NCBIfam" id="TIGR03499"/>
    </source>
</evidence>
<evidence type="ECO:0000259" key="15">
    <source>
        <dbReference type="SMART" id="SM00962"/>
    </source>
</evidence>
<dbReference type="NCBIfam" id="TIGR03499">
    <property type="entry name" value="FlhF"/>
    <property type="match status" value="1"/>
</dbReference>
<dbReference type="CDD" id="cd17873">
    <property type="entry name" value="FlhF"/>
    <property type="match status" value="1"/>
</dbReference>
<dbReference type="EMBL" id="SMLK01000001">
    <property type="protein sequence ID" value="TFZ08363.1"/>
    <property type="molecule type" value="Genomic_DNA"/>
</dbReference>
<evidence type="ECO:0000259" key="14">
    <source>
        <dbReference type="SMART" id="SM00382"/>
    </source>
</evidence>
<dbReference type="GO" id="GO:0005886">
    <property type="term" value="C:plasma membrane"/>
    <property type="evidence" value="ECO:0007669"/>
    <property type="project" value="UniProtKB-SubCell"/>
</dbReference>
<sequence length="458" mass="48887">MNVKRFVGKNAREALAQARAACGDNAVVLSNRPVPGGVEILAMAGEDADAPELPLPLPAAAKPKEAPLMSTLSFQDYVRERQRQEAAPVAAQVPAPMPTPRRTPTEPGRFARQQLAEAALAEAATFTEPPRAEALPAPQAVNAAASEALMTELRSMHSAITRQLSGLAWFDNARRSPAQTRLLRLLVGNGFSPAMARELVARLPDDVPETQSEKWMLDMLSHNLRCAGDDGLHQRGGVYALVGPTGVGKTTTTAKIAAQFAQQHGPASVGLITVDTYRMAGSDQLRAFGSLLNIPVHTARDAASLHELLQLFAGRKLVLIDTVGLGQRDRRVQELLAGLPAKEVTRLLVLNAAVSGETLDQVAQAYTAGPGTRCVITKLDEAVRCGGAVDVALRHRLVVEGIANGQRVPEDWHRPHSQLLAQKALMKPAGRFAPDDTDLGLLLTLPPGTRSSQEGHHA</sequence>
<keyword evidence="6" id="KW-0547">Nucleotide-binding</keyword>
<dbReference type="RefSeq" id="WP_135248299.1">
    <property type="nucleotide sequence ID" value="NZ_SMLK01000001.1"/>
</dbReference>
<evidence type="ECO:0000256" key="4">
    <source>
        <dbReference type="ARBA" id="ARBA00022448"/>
    </source>
</evidence>
<organism evidence="16 17">
    <name type="scientific">Ramlibacter humi</name>
    <dbReference type="NCBI Taxonomy" id="2530451"/>
    <lineage>
        <taxon>Bacteria</taxon>
        <taxon>Pseudomonadati</taxon>
        <taxon>Pseudomonadota</taxon>
        <taxon>Betaproteobacteria</taxon>
        <taxon>Burkholderiales</taxon>
        <taxon>Comamonadaceae</taxon>
        <taxon>Ramlibacter</taxon>
    </lineage>
</organism>
<name>A0A4Z0C9T4_9BURK</name>
<evidence type="ECO:0000256" key="8">
    <source>
        <dbReference type="ARBA" id="ARBA00022927"/>
    </source>
</evidence>
<proteinExistence type="inferred from homology"/>
<dbReference type="GO" id="GO:0044781">
    <property type="term" value="P:bacterial-type flagellum organization"/>
    <property type="evidence" value="ECO:0007669"/>
    <property type="project" value="UniProtKB-UniRule"/>
</dbReference>
<evidence type="ECO:0000256" key="5">
    <source>
        <dbReference type="ARBA" id="ARBA00022475"/>
    </source>
</evidence>
<keyword evidence="5" id="KW-1003">Cell membrane</keyword>
<dbReference type="Proteomes" id="UP000297839">
    <property type="component" value="Unassembled WGS sequence"/>
</dbReference>
<feature type="domain" description="AAA+ ATPase" evidence="14">
    <location>
        <begin position="235"/>
        <end position="403"/>
    </location>
</feature>
<dbReference type="Gene3D" id="1.20.120.1380">
    <property type="entry name" value="Flagellar FlhF biosynthesis protein, N domain"/>
    <property type="match status" value="1"/>
</dbReference>
<keyword evidence="16" id="KW-0282">Flagellum</keyword>
<dbReference type="SUPFAM" id="SSF52540">
    <property type="entry name" value="P-loop containing nucleoside triphosphate hydrolases"/>
    <property type="match status" value="1"/>
</dbReference>
<dbReference type="FunFam" id="3.40.50.300:FF:000695">
    <property type="entry name" value="Flagellar biosynthesis regulator FlhF"/>
    <property type="match status" value="1"/>
</dbReference>
<keyword evidence="17" id="KW-1185">Reference proteome</keyword>
<keyword evidence="9" id="KW-0342">GTP-binding</keyword>
<keyword evidence="16" id="KW-0969">Cilium</keyword>
<reference evidence="16 17" key="1">
    <citation type="submission" date="2019-03" db="EMBL/GenBank/DDBJ databases">
        <title>Ramlibacter sp. 18x22-1, whole genome shotgun sequence.</title>
        <authorList>
            <person name="Zhang X."/>
            <person name="Feng G."/>
            <person name="Zhu H."/>
        </authorList>
    </citation>
    <scope>NUCLEOTIDE SEQUENCE [LARGE SCALE GENOMIC DNA]</scope>
    <source>
        <strain evidence="16 17">18x22-1</strain>
    </source>
</reference>
<dbReference type="Pfam" id="PF00448">
    <property type="entry name" value="SRP54"/>
    <property type="match status" value="1"/>
</dbReference>
<comment type="caution">
    <text evidence="16">The sequence shown here is derived from an EMBL/GenBank/DDBJ whole genome shotgun (WGS) entry which is preliminary data.</text>
</comment>
<gene>
    <name evidence="16" type="primary">flhF</name>
    <name evidence="16" type="ORF">EZ216_04185</name>
</gene>
<evidence type="ECO:0000256" key="10">
    <source>
        <dbReference type="ARBA" id="ARBA00023136"/>
    </source>
</evidence>
<dbReference type="GO" id="GO:0003924">
    <property type="term" value="F:GTPase activity"/>
    <property type="evidence" value="ECO:0007669"/>
    <property type="project" value="UniProtKB-UniRule"/>
</dbReference>
<dbReference type="GO" id="GO:0005525">
    <property type="term" value="F:GTP binding"/>
    <property type="evidence" value="ECO:0007669"/>
    <property type="project" value="UniProtKB-UniRule"/>
</dbReference>
<keyword evidence="10" id="KW-0472">Membrane</keyword>